<evidence type="ECO:0000313" key="3">
    <source>
        <dbReference type="Proteomes" id="UP000515498"/>
    </source>
</evidence>
<dbReference type="SUPFAM" id="SSF51658">
    <property type="entry name" value="Xylose isomerase-like"/>
    <property type="match status" value="1"/>
</dbReference>
<accession>A0A7G8PHS4</accession>
<gene>
    <name evidence="2" type="ORF">HZU40_06170</name>
</gene>
<dbReference type="EMBL" id="CP059894">
    <property type="protein sequence ID" value="QNJ93890.1"/>
    <property type="molecule type" value="Genomic_DNA"/>
</dbReference>
<dbReference type="Gene3D" id="3.20.20.150">
    <property type="entry name" value="Divalent-metal-dependent TIM barrel enzymes"/>
    <property type="match status" value="1"/>
</dbReference>
<dbReference type="Proteomes" id="UP000515498">
    <property type="component" value="Chromosome"/>
</dbReference>
<sequence>MNKHHGGIVVANAPVSYGAFEVTIGIDPNVPDGDAILDEVRAAGYAGIDLGPVGYLGSVDELGAKLAERSLGLAGAYLELPYADLIALEAALPELDAMLDIFDSIKALNLGPDPRPTLADLGVGDGADVRRNNPGSGIRNPASKYNDEQWAAFAKGMAIVVERCRTRGYQPVFHNETGTFIEAPDEVAKMLDLSDIGLCMDAGHFLVGGGDPVEYVKKWGDRIDHVHLKTADLERFQSIVDEGLPTNAIWEHEVFPRLGEGALDVDAFLEALHEIDYAGWLVVEQDIFPTTAERFAQAAADQRANRAFLKERGL</sequence>
<evidence type="ECO:0000313" key="2">
    <source>
        <dbReference type="EMBL" id="QNJ93890.1"/>
    </source>
</evidence>
<dbReference type="InterPro" id="IPR013022">
    <property type="entry name" value="Xyl_isomerase-like_TIM-brl"/>
</dbReference>
<dbReference type="InterPro" id="IPR050312">
    <property type="entry name" value="IolE/XylAMocC-like"/>
</dbReference>
<dbReference type="KEGG" id="mflu:HZU40_06170"/>
<dbReference type="InterPro" id="IPR036237">
    <property type="entry name" value="Xyl_isomerase-like_sf"/>
</dbReference>
<dbReference type="PANTHER" id="PTHR12110">
    <property type="entry name" value="HYDROXYPYRUVATE ISOMERASE"/>
    <property type="match status" value="1"/>
</dbReference>
<evidence type="ECO:0000259" key="1">
    <source>
        <dbReference type="Pfam" id="PF01261"/>
    </source>
</evidence>
<organism evidence="2 3">
    <name type="scientific">Mycolicibacterium fluoranthenivorans</name>
    <dbReference type="NCBI Taxonomy" id="258505"/>
    <lineage>
        <taxon>Bacteria</taxon>
        <taxon>Bacillati</taxon>
        <taxon>Actinomycetota</taxon>
        <taxon>Actinomycetes</taxon>
        <taxon>Mycobacteriales</taxon>
        <taxon>Mycobacteriaceae</taxon>
        <taxon>Mycolicibacterium</taxon>
    </lineage>
</organism>
<dbReference type="Pfam" id="PF01261">
    <property type="entry name" value="AP_endonuc_2"/>
    <property type="match status" value="1"/>
</dbReference>
<dbReference type="RefSeq" id="WP_187097891.1">
    <property type="nucleotide sequence ID" value="NZ_CP059894.1"/>
</dbReference>
<protein>
    <submittedName>
        <fullName evidence="2">TIM barrel protein</fullName>
    </submittedName>
</protein>
<dbReference type="AlphaFoldDB" id="A0A7G8PHS4"/>
<dbReference type="PANTHER" id="PTHR12110:SF41">
    <property type="entry name" value="INOSOSE DEHYDRATASE"/>
    <property type="match status" value="1"/>
</dbReference>
<feature type="domain" description="Xylose isomerase-like TIM barrel" evidence="1">
    <location>
        <begin position="38"/>
        <end position="297"/>
    </location>
</feature>
<reference evidence="2 3" key="1">
    <citation type="submission" date="2020-07" db="EMBL/GenBank/DDBJ databases">
        <title>Draft genome sequence of four isobutane-metabolizing strains capable of cometabolically degrading diverse ether contaminants.</title>
        <authorList>
            <person name="Chen W."/>
            <person name="Faulkner N."/>
            <person name="Smith C."/>
            <person name="Hyman M."/>
        </authorList>
    </citation>
    <scope>NUCLEOTIDE SEQUENCE [LARGE SCALE GENOMIC DNA]</scope>
    <source>
        <strain evidence="2 3">2A</strain>
    </source>
</reference>
<name>A0A7G8PHS4_9MYCO</name>
<proteinExistence type="predicted"/>